<dbReference type="Gene3D" id="3.40.50.1820">
    <property type="entry name" value="alpha/beta hydrolase"/>
    <property type="match status" value="1"/>
</dbReference>
<dbReference type="PROSITE" id="PS00122">
    <property type="entry name" value="CARBOXYLESTERASE_B_1"/>
    <property type="match status" value="1"/>
</dbReference>
<evidence type="ECO:0000259" key="5">
    <source>
        <dbReference type="Pfam" id="PF00135"/>
    </source>
</evidence>
<dbReference type="InterPro" id="IPR029058">
    <property type="entry name" value="AB_hydrolase_fold"/>
</dbReference>
<dbReference type="InterPro" id="IPR002018">
    <property type="entry name" value="CarbesteraseB"/>
</dbReference>
<protein>
    <recommendedName>
        <fullName evidence="3">Carboxylic ester hydrolase</fullName>
        <ecNumber evidence="3">3.1.1.-</ecNumber>
    </recommendedName>
</protein>
<comment type="caution">
    <text evidence="6">The sequence shown here is derived from an EMBL/GenBank/DDBJ whole genome shotgun (WGS) entry which is preliminary data.</text>
</comment>
<evidence type="ECO:0000256" key="3">
    <source>
        <dbReference type="RuleBase" id="RU361235"/>
    </source>
</evidence>
<name>A0A7K1FEA3_9ACTN</name>
<keyword evidence="7" id="KW-1185">Reference proteome</keyword>
<evidence type="ECO:0000313" key="7">
    <source>
        <dbReference type="Proteomes" id="UP000460221"/>
    </source>
</evidence>
<dbReference type="EMBL" id="WLYK01000001">
    <property type="protein sequence ID" value="MTD12400.1"/>
    <property type="molecule type" value="Genomic_DNA"/>
</dbReference>
<evidence type="ECO:0000256" key="1">
    <source>
        <dbReference type="ARBA" id="ARBA00005964"/>
    </source>
</evidence>
<feature type="region of interest" description="Disordered" evidence="4">
    <location>
        <begin position="1"/>
        <end position="97"/>
    </location>
</feature>
<reference evidence="6 7" key="1">
    <citation type="submission" date="2019-11" db="EMBL/GenBank/DDBJ databases">
        <authorList>
            <person name="Jiang L.-Q."/>
        </authorList>
    </citation>
    <scope>NUCLEOTIDE SEQUENCE [LARGE SCALE GENOMIC DNA]</scope>
    <source>
        <strain evidence="6 7">YIM 132087</strain>
    </source>
</reference>
<dbReference type="AlphaFoldDB" id="A0A7K1FEA3"/>
<dbReference type="Proteomes" id="UP000460221">
    <property type="component" value="Unassembled WGS sequence"/>
</dbReference>
<dbReference type="InterPro" id="IPR019826">
    <property type="entry name" value="Carboxylesterase_B_AS"/>
</dbReference>
<sequence length="560" mass="60757">MRSTGAPLHQSASRLRPGAGCARAEGQAGSTRTDQHQDGLRPPGRYRLSFRATMSVRPVAVHRRDPTADDAGGRPQHRLRASRRDPARRNSHRVEEPMIGAYRGGSSRMTETTRRVPTCAGPVIGTIEDGLSVFRGIPYAAAPFGENRFRAPRPPAPWTDPFEAFTFGATSPQVTHAAAGGLPDVPEPIIPGKDILNLNIWTAELDPSEPRPVLVWIHGGGFYAGCSANPWYDGASFAGQGLVFVSINYRLGAEGFLECEGADTNRGLLDWLAALNWVRENIAAFGGNPADVTVMGQSAGGIAVGALLSAPRAAGLFRRAIIASGVLDASRTRTLAESGELTEELARITGAAPHRESMLRVPPDTLAREHFQLISKSVRGGAPTSSFSWTPVIDGDLIPRSLTQAVRTGMTSAVPMLLGTTENESTWGSLRKGHYTDEGFRRGQEVTDRRFRRPTDELARDRVGQGGAPTFRYEFQWKSAAERYILSAHSLDIPFFFNTLDAPYVAEFTGPNPPRSVARLMHEGFARFAKTGDPGWPPFDDFDSVMLMDTKPRLAAGVTF</sequence>
<gene>
    <name evidence="6" type="ORF">GIS00_00390</name>
</gene>
<keyword evidence="2 3" id="KW-0378">Hydrolase</keyword>
<comment type="similarity">
    <text evidence="1 3">Belongs to the type-B carboxylesterase/lipase family.</text>
</comment>
<proteinExistence type="inferred from homology"/>
<evidence type="ECO:0000256" key="2">
    <source>
        <dbReference type="ARBA" id="ARBA00022801"/>
    </source>
</evidence>
<accession>A0A7K1FEA3</accession>
<dbReference type="PANTHER" id="PTHR11559">
    <property type="entry name" value="CARBOXYLESTERASE"/>
    <property type="match status" value="1"/>
</dbReference>
<dbReference type="EC" id="3.1.1.-" evidence="3"/>
<feature type="domain" description="Carboxylesterase type B" evidence="5">
    <location>
        <begin position="115"/>
        <end position="427"/>
    </location>
</feature>
<dbReference type="SUPFAM" id="SSF53474">
    <property type="entry name" value="alpha/beta-Hydrolases"/>
    <property type="match status" value="1"/>
</dbReference>
<dbReference type="InterPro" id="IPR050309">
    <property type="entry name" value="Type-B_Carboxylest/Lipase"/>
</dbReference>
<dbReference type="GO" id="GO:0016787">
    <property type="term" value="F:hydrolase activity"/>
    <property type="evidence" value="ECO:0007669"/>
    <property type="project" value="UniProtKB-KW"/>
</dbReference>
<evidence type="ECO:0000313" key="6">
    <source>
        <dbReference type="EMBL" id="MTD12400.1"/>
    </source>
</evidence>
<feature type="compositionally biased region" description="Basic and acidic residues" evidence="4">
    <location>
        <begin position="82"/>
        <end position="96"/>
    </location>
</feature>
<evidence type="ECO:0000256" key="4">
    <source>
        <dbReference type="SAM" id="MobiDB-lite"/>
    </source>
</evidence>
<dbReference type="Pfam" id="PF00135">
    <property type="entry name" value="COesterase"/>
    <property type="match status" value="1"/>
</dbReference>
<organism evidence="6 7">
    <name type="scientific">Nakamurella alba</name>
    <dbReference type="NCBI Taxonomy" id="2665158"/>
    <lineage>
        <taxon>Bacteria</taxon>
        <taxon>Bacillati</taxon>
        <taxon>Actinomycetota</taxon>
        <taxon>Actinomycetes</taxon>
        <taxon>Nakamurellales</taxon>
        <taxon>Nakamurellaceae</taxon>
        <taxon>Nakamurella</taxon>
    </lineage>
</organism>